<organism evidence="2 3">
    <name type="scientific">Emiliania huxleyi (strain CCMP1516)</name>
    <dbReference type="NCBI Taxonomy" id="280463"/>
    <lineage>
        <taxon>Eukaryota</taxon>
        <taxon>Haptista</taxon>
        <taxon>Haptophyta</taxon>
        <taxon>Prymnesiophyceae</taxon>
        <taxon>Isochrysidales</taxon>
        <taxon>Noelaerhabdaceae</taxon>
        <taxon>Emiliania</taxon>
    </lineage>
</organism>
<dbReference type="KEGG" id="ehx:EMIHUDRAFT_449680"/>
<dbReference type="GeneID" id="17253959"/>
<feature type="region of interest" description="Disordered" evidence="1">
    <location>
        <begin position="82"/>
        <end position="121"/>
    </location>
</feature>
<dbReference type="HOGENOM" id="CLU_1589496_0_0_1"/>
<reference evidence="3" key="1">
    <citation type="journal article" date="2013" name="Nature">
        <title>Pan genome of the phytoplankton Emiliania underpins its global distribution.</title>
        <authorList>
            <person name="Read B.A."/>
            <person name="Kegel J."/>
            <person name="Klute M.J."/>
            <person name="Kuo A."/>
            <person name="Lefebvre S.C."/>
            <person name="Maumus F."/>
            <person name="Mayer C."/>
            <person name="Miller J."/>
            <person name="Monier A."/>
            <person name="Salamov A."/>
            <person name="Young J."/>
            <person name="Aguilar M."/>
            <person name="Claverie J.M."/>
            <person name="Frickenhaus S."/>
            <person name="Gonzalez K."/>
            <person name="Herman E.K."/>
            <person name="Lin Y.C."/>
            <person name="Napier J."/>
            <person name="Ogata H."/>
            <person name="Sarno A.F."/>
            <person name="Shmutz J."/>
            <person name="Schroeder D."/>
            <person name="de Vargas C."/>
            <person name="Verret F."/>
            <person name="von Dassow P."/>
            <person name="Valentin K."/>
            <person name="Van de Peer Y."/>
            <person name="Wheeler G."/>
            <person name="Dacks J.B."/>
            <person name="Delwiche C.F."/>
            <person name="Dyhrman S.T."/>
            <person name="Glockner G."/>
            <person name="John U."/>
            <person name="Richards T."/>
            <person name="Worden A.Z."/>
            <person name="Zhang X."/>
            <person name="Grigoriev I.V."/>
            <person name="Allen A.E."/>
            <person name="Bidle K."/>
            <person name="Borodovsky M."/>
            <person name="Bowler C."/>
            <person name="Brownlee C."/>
            <person name="Cock J.M."/>
            <person name="Elias M."/>
            <person name="Gladyshev V.N."/>
            <person name="Groth M."/>
            <person name="Guda C."/>
            <person name="Hadaegh A."/>
            <person name="Iglesias-Rodriguez M.D."/>
            <person name="Jenkins J."/>
            <person name="Jones B.M."/>
            <person name="Lawson T."/>
            <person name="Leese F."/>
            <person name="Lindquist E."/>
            <person name="Lobanov A."/>
            <person name="Lomsadze A."/>
            <person name="Malik S.B."/>
            <person name="Marsh M.E."/>
            <person name="Mackinder L."/>
            <person name="Mock T."/>
            <person name="Mueller-Roeber B."/>
            <person name="Pagarete A."/>
            <person name="Parker M."/>
            <person name="Probert I."/>
            <person name="Quesneville H."/>
            <person name="Raines C."/>
            <person name="Rensing S.A."/>
            <person name="Riano-Pachon D.M."/>
            <person name="Richier S."/>
            <person name="Rokitta S."/>
            <person name="Shiraiwa Y."/>
            <person name="Soanes D.M."/>
            <person name="van der Giezen M."/>
            <person name="Wahlund T.M."/>
            <person name="Williams B."/>
            <person name="Wilson W."/>
            <person name="Wolfe G."/>
            <person name="Wurch L.L."/>
        </authorList>
    </citation>
    <scope>NUCLEOTIDE SEQUENCE</scope>
</reference>
<dbReference type="RefSeq" id="XP_005760237.1">
    <property type="nucleotide sequence ID" value="XM_005760180.1"/>
</dbReference>
<dbReference type="GeneID" id="17276411"/>
<name>A0A0D3I973_EMIH1</name>
<evidence type="ECO:0000313" key="3">
    <source>
        <dbReference type="Proteomes" id="UP000013827"/>
    </source>
</evidence>
<dbReference type="PaxDb" id="2903-EOD07808"/>
<evidence type="ECO:0000256" key="1">
    <source>
        <dbReference type="SAM" id="MobiDB-lite"/>
    </source>
</evidence>
<dbReference type="KEGG" id="ehx:EMIHUDRAFT_121044"/>
<accession>A0A0D3I973</accession>
<proteinExistence type="predicted"/>
<protein>
    <submittedName>
        <fullName evidence="2">Uncharacterized protein</fullName>
    </submittedName>
</protein>
<feature type="region of interest" description="Disordered" evidence="1">
    <location>
        <begin position="149"/>
        <end position="168"/>
    </location>
</feature>
<dbReference type="OMA" id="AQTHATC"/>
<dbReference type="EnsemblProtists" id="EOD31138">
    <property type="protein sequence ID" value="EOD31138"/>
    <property type="gene ID" value="EMIHUDRAFT_449680"/>
</dbReference>
<feature type="compositionally biased region" description="Low complexity" evidence="1">
    <location>
        <begin position="82"/>
        <end position="91"/>
    </location>
</feature>
<keyword evidence="3" id="KW-1185">Reference proteome</keyword>
<feature type="compositionally biased region" description="Basic and acidic residues" evidence="1">
    <location>
        <begin position="149"/>
        <end position="160"/>
    </location>
</feature>
<sequence>MQSSDAALLAARRARFAREARNPPPVPVKTMAWAGGQVTTSDPSKALAKLLARKAKAGEALTADQQRALQALTAGPALADRSAAAANQRAASVHQPRVKVEKLGRSQEAASAEQQARRRRLERKIRDCEALERRAAAGEKLEINQRSKLERKAQWQRELADAGGQAAR</sequence>
<dbReference type="AlphaFoldDB" id="A0A0D3I973"/>
<evidence type="ECO:0000313" key="2">
    <source>
        <dbReference type="EnsemblProtists" id="EOD07808"/>
    </source>
</evidence>
<dbReference type="RefSeq" id="XP_005783567.1">
    <property type="nucleotide sequence ID" value="XM_005783510.1"/>
</dbReference>
<dbReference type="EnsemblProtists" id="EOD07808">
    <property type="protein sequence ID" value="EOD07808"/>
    <property type="gene ID" value="EMIHUDRAFT_121044"/>
</dbReference>
<dbReference type="Proteomes" id="UP000013827">
    <property type="component" value="Unassembled WGS sequence"/>
</dbReference>
<reference evidence="2" key="2">
    <citation type="submission" date="2024-10" db="UniProtKB">
        <authorList>
            <consortium name="EnsemblProtists"/>
        </authorList>
    </citation>
    <scope>IDENTIFICATION</scope>
</reference>